<dbReference type="InParanoid" id="A0A177C3H9"/>
<evidence type="ECO:0008006" key="6">
    <source>
        <dbReference type="Google" id="ProtNLM"/>
    </source>
</evidence>
<feature type="region of interest" description="Disordered" evidence="1">
    <location>
        <begin position="161"/>
        <end position="198"/>
    </location>
</feature>
<dbReference type="AlphaFoldDB" id="A0A177C3H9"/>
<accession>A0A177C3H9</accession>
<name>A0A177C3H9_9PLEO</name>
<keyword evidence="3" id="KW-0732">Signal</keyword>
<feature type="compositionally biased region" description="Low complexity" evidence="1">
    <location>
        <begin position="168"/>
        <end position="189"/>
    </location>
</feature>
<organism evidence="4 5">
    <name type="scientific">Paraphaeosphaeria sporulosa</name>
    <dbReference type="NCBI Taxonomy" id="1460663"/>
    <lineage>
        <taxon>Eukaryota</taxon>
        <taxon>Fungi</taxon>
        <taxon>Dikarya</taxon>
        <taxon>Ascomycota</taxon>
        <taxon>Pezizomycotina</taxon>
        <taxon>Dothideomycetes</taxon>
        <taxon>Pleosporomycetidae</taxon>
        <taxon>Pleosporales</taxon>
        <taxon>Massarineae</taxon>
        <taxon>Didymosphaeriaceae</taxon>
        <taxon>Paraphaeosphaeria</taxon>
    </lineage>
</organism>
<feature type="signal peptide" evidence="3">
    <location>
        <begin position="1"/>
        <end position="20"/>
    </location>
</feature>
<dbReference type="GeneID" id="28765643"/>
<keyword evidence="2" id="KW-1133">Transmembrane helix</keyword>
<gene>
    <name evidence="4" type="ORF">CC84DRAFT_1208348</name>
</gene>
<feature type="chain" id="PRO_5008057743" description="Mid2 domain-containing protein" evidence="3">
    <location>
        <begin position="21"/>
        <end position="306"/>
    </location>
</feature>
<feature type="region of interest" description="Disordered" evidence="1">
    <location>
        <begin position="234"/>
        <end position="257"/>
    </location>
</feature>
<sequence>MKVTTKAVLYLAHFLPVVSSTCYMPNGNTTNDAACNGGADTGSACCGPGYACLSNTLCALTEHVSSDIVKTSPFYVRGGCTDKNWASKDCPKFCRNATNGDNLGIGGMGIGRCDGEGQTNRFYCRNSETAGLSNTDLCSNKQYYFEFSGFPTTVTVIGQEASGTPDATSSTSTSETTTSSTSSSFSTSSPAVTQPSDKEKRVGLGLGIGLGVPLLAAIGFLAFVFMSRWRTGGYSRSKHDATQSPAPSSHGVHSWSPQWSKHAAAGELGTEAQVSEVPASHQAYELQNSYIADPGTLTKGQKNGLI</sequence>
<dbReference type="Proteomes" id="UP000077069">
    <property type="component" value="Unassembled WGS sequence"/>
</dbReference>
<protein>
    <recommendedName>
        <fullName evidence="6">Mid2 domain-containing protein</fullName>
    </recommendedName>
</protein>
<dbReference type="STRING" id="1460663.A0A177C3H9"/>
<keyword evidence="2" id="KW-0472">Membrane</keyword>
<keyword evidence="5" id="KW-1185">Reference proteome</keyword>
<dbReference type="EMBL" id="KV441556">
    <property type="protein sequence ID" value="OAG02294.1"/>
    <property type="molecule type" value="Genomic_DNA"/>
</dbReference>
<evidence type="ECO:0000313" key="5">
    <source>
        <dbReference type="Proteomes" id="UP000077069"/>
    </source>
</evidence>
<dbReference type="RefSeq" id="XP_018032659.1">
    <property type="nucleotide sequence ID" value="XM_018182157.1"/>
</dbReference>
<proteinExistence type="predicted"/>
<dbReference type="OrthoDB" id="5215637at2759"/>
<evidence type="ECO:0000256" key="2">
    <source>
        <dbReference type="SAM" id="Phobius"/>
    </source>
</evidence>
<reference evidence="4 5" key="1">
    <citation type="submission" date="2016-05" db="EMBL/GenBank/DDBJ databases">
        <title>Comparative analysis of secretome profiles of manganese(II)-oxidizing ascomycete fungi.</title>
        <authorList>
            <consortium name="DOE Joint Genome Institute"/>
            <person name="Zeiner C.A."/>
            <person name="Purvine S.O."/>
            <person name="Zink E.M."/>
            <person name="Wu S."/>
            <person name="Pasa-Tolic L."/>
            <person name="Chaput D.L."/>
            <person name="Haridas S."/>
            <person name="Grigoriev I.V."/>
            <person name="Santelli C.M."/>
            <person name="Hansel C.M."/>
        </authorList>
    </citation>
    <scope>NUCLEOTIDE SEQUENCE [LARGE SCALE GENOMIC DNA]</scope>
    <source>
        <strain evidence="4 5">AP3s5-JAC2a</strain>
    </source>
</reference>
<evidence type="ECO:0000256" key="1">
    <source>
        <dbReference type="SAM" id="MobiDB-lite"/>
    </source>
</evidence>
<keyword evidence="2" id="KW-0812">Transmembrane</keyword>
<evidence type="ECO:0000256" key="3">
    <source>
        <dbReference type="SAM" id="SignalP"/>
    </source>
</evidence>
<feature type="transmembrane region" description="Helical" evidence="2">
    <location>
        <begin position="202"/>
        <end position="226"/>
    </location>
</feature>
<evidence type="ECO:0000313" key="4">
    <source>
        <dbReference type="EMBL" id="OAG02294.1"/>
    </source>
</evidence>